<sequence length="67" mass="6789">MVVVTIVVSLKVAVVGCSGRDGGCGGGVVDICGDGGGLVTVSVLMMVEVIVIVLVIVMVMRVMVVIW</sequence>
<name>A0A9D4RLW8_DREPO</name>
<dbReference type="Proteomes" id="UP000828390">
    <property type="component" value="Unassembled WGS sequence"/>
</dbReference>
<evidence type="ECO:0000313" key="4">
    <source>
        <dbReference type="Proteomes" id="UP000828390"/>
    </source>
</evidence>
<evidence type="ECO:0000313" key="3">
    <source>
        <dbReference type="EMBL" id="KAH3873194.1"/>
    </source>
</evidence>
<feature type="transmembrane region" description="Helical" evidence="1">
    <location>
        <begin position="43"/>
        <end position="66"/>
    </location>
</feature>
<dbReference type="AlphaFoldDB" id="A0A9D4RLW8"/>
<keyword evidence="4" id="KW-1185">Reference proteome</keyword>
<keyword evidence="2" id="KW-0732">Signal</keyword>
<gene>
    <name evidence="3" type="ORF">DPMN_036423</name>
</gene>
<reference evidence="3" key="1">
    <citation type="journal article" date="2019" name="bioRxiv">
        <title>The Genome of the Zebra Mussel, Dreissena polymorpha: A Resource for Invasive Species Research.</title>
        <authorList>
            <person name="McCartney M.A."/>
            <person name="Auch B."/>
            <person name="Kono T."/>
            <person name="Mallez S."/>
            <person name="Zhang Y."/>
            <person name="Obille A."/>
            <person name="Becker A."/>
            <person name="Abrahante J.E."/>
            <person name="Garbe J."/>
            <person name="Badalamenti J.P."/>
            <person name="Herman A."/>
            <person name="Mangelson H."/>
            <person name="Liachko I."/>
            <person name="Sullivan S."/>
            <person name="Sone E.D."/>
            <person name="Koren S."/>
            <person name="Silverstein K.A.T."/>
            <person name="Beckman K.B."/>
            <person name="Gohl D.M."/>
        </authorList>
    </citation>
    <scope>NUCLEOTIDE SEQUENCE</scope>
    <source>
        <strain evidence="3">Duluth1</strain>
        <tissue evidence="3">Whole animal</tissue>
    </source>
</reference>
<feature type="chain" id="PRO_5038658081" description="Transmembrane protein" evidence="2">
    <location>
        <begin position="20"/>
        <end position="67"/>
    </location>
</feature>
<protein>
    <recommendedName>
        <fullName evidence="5">Transmembrane protein</fullName>
    </recommendedName>
</protein>
<comment type="caution">
    <text evidence="3">The sequence shown here is derived from an EMBL/GenBank/DDBJ whole genome shotgun (WGS) entry which is preliminary data.</text>
</comment>
<keyword evidence="1" id="KW-1133">Transmembrane helix</keyword>
<evidence type="ECO:0008006" key="5">
    <source>
        <dbReference type="Google" id="ProtNLM"/>
    </source>
</evidence>
<evidence type="ECO:0000256" key="1">
    <source>
        <dbReference type="SAM" id="Phobius"/>
    </source>
</evidence>
<organism evidence="3 4">
    <name type="scientific">Dreissena polymorpha</name>
    <name type="common">Zebra mussel</name>
    <name type="synonym">Mytilus polymorpha</name>
    <dbReference type="NCBI Taxonomy" id="45954"/>
    <lineage>
        <taxon>Eukaryota</taxon>
        <taxon>Metazoa</taxon>
        <taxon>Spiralia</taxon>
        <taxon>Lophotrochozoa</taxon>
        <taxon>Mollusca</taxon>
        <taxon>Bivalvia</taxon>
        <taxon>Autobranchia</taxon>
        <taxon>Heteroconchia</taxon>
        <taxon>Euheterodonta</taxon>
        <taxon>Imparidentia</taxon>
        <taxon>Neoheterodontei</taxon>
        <taxon>Myida</taxon>
        <taxon>Dreissenoidea</taxon>
        <taxon>Dreissenidae</taxon>
        <taxon>Dreissena</taxon>
    </lineage>
</organism>
<reference evidence="3" key="2">
    <citation type="submission" date="2020-11" db="EMBL/GenBank/DDBJ databases">
        <authorList>
            <person name="McCartney M.A."/>
            <person name="Auch B."/>
            <person name="Kono T."/>
            <person name="Mallez S."/>
            <person name="Becker A."/>
            <person name="Gohl D.M."/>
            <person name="Silverstein K.A.T."/>
            <person name="Koren S."/>
            <person name="Bechman K.B."/>
            <person name="Herman A."/>
            <person name="Abrahante J.E."/>
            <person name="Garbe J."/>
        </authorList>
    </citation>
    <scope>NUCLEOTIDE SEQUENCE</scope>
    <source>
        <strain evidence="3">Duluth1</strain>
        <tissue evidence="3">Whole animal</tissue>
    </source>
</reference>
<keyword evidence="1" id="KW-0812">Transmembrane</keyword>
<accession>A0A9D4RLW8</accession>
<dbReference type="EMBL" id="JAIWYP010000002">
    <property type="protein sequence ID" value="KAH3873194.1"/>
    <property type="molecule type" value="Genomic_DNA"/>
</dbReference>
<keyword evidence="1" id="KW-0472">Membrane</keyword>
<feature type="signal peptide" evidence="2">
    <location>
        <begin position="1"/>
        <end position="19"/>
    </location>
</feature>
<evidence type="ECO:0000256" key="2">
    <source>
        <dbReference type="SAM" id="SignalP"/>
    </source>
</evidence>
<proteinExistence type="predicted"/>